<protein>
    <submittedName>
        <fullName evidence="1">Lar family restriction alleviation protein</fullName>
    </submittedName>
    <submittedName>
        <fullName evidence="7">Restriction alleviation protein, Lar family</fullName>
    </submittedName>
    <submittedName>
        <fullName evidence="6">Restriction endonuclease</fullName>
    </submittedName>
</protein>
<dbReference type="EMBL" id="CP056574">
    <property type="protein sequence ID" value="QLV33383.1"/>
    <property type="molecule type" value="Genomic_DNA"/>
</dbReference>
<dbReference type="EMBL" id="ABBJDF010000010">
    <property type="protein sequence ID" value="EHT9939000.1"/>
    <property type="molecule type" value="Genomic_DNA"/>
</dbReference>
<gene>
    <name evidence="6" type="primary">lar</name>
    <name evidence="6" type="ORF">B9P89_17815</name>
    <name evidence="8" type="ORF">HV178_25840</name>
    <name evidence="7" type="ORF">HV183_25540</name>
    <name evidence="5" type="ORF">KV121_004565</name>
    <name evidence="1" type="ORF">KY227_002069</name>
    <name evidence="3" type="ORF">P7U51_004117</name>
    <name evidence="4" type="ORF">PQQ21_005292</name>
    <name evidence="2" type="ORF">SGX49_004350</name>
</gene>
<dbReference type="Proteomes" id="UP000215827">
    <property type="component" value="Unassembled WGS sequence"/>
</dbReference>
<evidence type="ECO:0000313" key="11">
    <source>
        <dbReference type="Proteomes" id="UP000512222"/>
    </source>
</evidence>
<keyword evidence="7" id="KW-0614">Plasmid</keyword>
<evidence type="ECO:0000313" key="10">
    <source>
        <dbReference type="Proteomes" id="UP000510650"/>
    </source>
</evidence>
<geneLocation type="plasmid" evidence="8">
    <name>pRHBSTW-00370_2</name>
</geneLocation>
<evidence type="ECO:0000313" key="5">
    <source>
        <dbReference type="EMBL" id="HBH7044428.1"/>
    </source>
</evidence>
<dbReference type="EMBL" id="ABOSXX010000031">
    <property type="protein sequence ID" value="ELV3681860.1"/>
    <property type="molecule type" value="Genomic_DNA"/>
</dbReference>
<keyword evidence="6" id="KW-0540">Nuclease</keyword>
<accession>A0A241QJW3</accession>
<evidence type="ECO:0000313" key="9">
    <source>
        <dbReference type="Proteomes" id="UP000215827"/>
    </source>
</evidence>
<dbReference type="GO" id="GO:0004519">
    <property type="term" value="F:endonuclease activity"/>
    <property type="evidence" value="ECO:0007669"/>
    <property type="project" value="UniProtKB-KW"/>
</dbReference>
<keyword evidence="6" id="KW-0255">Endonuclease</keyword>
<keyword evidence="6" id="KW-0378">Hydrolase</keyword>
<dbReference type="NCBIfam" id="TIGR03655">
    <property type="entry name" value="anti_R_Lar"/>
    <property type="match status" value="1"/>
</dbReference>
<geneLocation type="plasmid" evidence="11">
    <name>prhbstw-00370_2</name>
</geneLocation>
<evidence type="ECO:0000313" key="4">
    <source>
        <dbReference type="EMBL" id="EMN4147921.1"/>
    </source>
</evidence>
<organism evidence="6 9">
    <name type="scientific">Citrobacter freundii</name>
    <dbReference type="NCBI Taxonomy" id="546"/>
    <lineage>
        <taxon>Bacteria</taxon>
        <taxon>Pseudomonadati</taxon>
        <taxon>Pseudomonadota</taxon>
        <taxon>Gammaproteobacteria</taxon>
        <taxon>Enterobacterales</taxon>
        <taxon>Enterobacteriaceae</taxon>
        <taxon>Citrobacter</taxon>
        <taxon>Citrobacter freundii complex</taxon>
    </lineage>
</organism>
<reference evidence="5" key="2">
    <citation type="journal article" date="2018" name="Genome Biol.">
        <title>SKESA: strategic k-mer extension for scrupulous assemblies.</title>
        <authorList>
            <person name="Souvorov A."/>
            <person name="Agarwala R."/>
            <person name="Lipman D.J."/>
        </authorList>
    </citation>
    <scope>NUCLEOTIDE SEQUENCE</scope>
    <source>
        <strain evidence="5">91871</strain>
    </source>
</reference>
<dbReference type="RefSeq" id="WP_032155220.1">
    <property type="nucleotide sequence ID" value="NZ_AP026941.1"/>
</dbReference>
<dbReference type="InterPro" id="IPR019908">
    <property type="entry name" value="Toxin_RalR"/>
</dbReference>
<dbReference type="Proteomes" id="UP000512222">
    <property type="component" value="Plasmid pRHBSTW-00370_2"/>
</dbReference>
<dbReference type="EMBL" id="NEFA01000022">
    <property type="protein sequence ID" value="OYR01831.1"/>
    <property type="molecule type" value="Genomic_DNA"/>
</dbReference>
<reference evidence="10 11" key="3">
    <citation type="submission" date="2020-06" db="EMBL/GenBank/DDBJ databases">
        <title>REHAB project genomes.</title>
        <authorList>
            <person name="Shaw L.P."/>
        </authorList>
    </citation>
    <scope>NUCLEOTIDE SEQUENCE [LARGE SCALE GENOMIC DNA]</scope>
    <source>
        <strain evidence="11">RHBSTW-00370</strain>
        <strain evidence="10">RHBSTW-00398</strain>
        <plasmid evidence="11">prhbstw-00370_2</plasmid>
        <plasmid evidence="10">prhbstw-00398_2</plasmid>
    </source>
</reference>
<dbReference type="Proteomes" id="UP000885148">
    <property type="component" value="Unassembled WGS sequence"/>
</dbReference>
<proteinExistence type="predicted"/>
<dbReference type="EMBL" id="ABLGCN030000013">
    <property type="protein sequence ID" value="EMM7459549.1"/>
    <property type="molecule type" value="Genomic_DNA"/>
</dbReference>
<reference evidence="6 9" key="1">
    <citation type="submission" date="2017-04" db="EMBL/GenBank/DDBJ databases">
        <title>Emergence of KPC-2-producing Citrobacter isolates from sediments of a Chinese river.</title>
        <authorList>
            <person name="Zheng B."/>
        </authorList>
    </citation>
    <scope>NUCLEOTIDE SEQUENCE [LARGE SCALE GENOMIC DNA]</scope>
    <source>
        <strain evidence="6 9">C191</strain>
    </source>
</reference>
<dbReference type="EMBL" id="CP055539">
    <property type="protein sequence ID" value="QLO16743.1"/>
    <property type="molecule type" value="Genomic_DNA"/>
</dbReference>
<dbReference type="Proteomes" id="UP001279522">
    <property type="component" value="Unassembled WGS sequence"/>
</dbReference>
<evidence type="ECO:0000313" key="3">
    <source>
        <dbReference type="EMBL" id="EMM7459549.1"/>
    </source>
</evidence>
<sequence length="65" mass="7197">MRHDNVKPCPFCGCSSIRVREISNNFRACCNSCEATVAFQDSEQAAVTRWNTRAEEKQSGGLQSA</sequence>
<reference evidence="7" key="4">
    <citation type="journal article" date="2021" name="Microb. Genom.">
        <title>A genomic epidemiological study shows that prevalence of antimicrobial resistance in Enterobacterales is associated with the livestock host, as well as antimicrobial usage.</title>
        <authorList>
            <person name="AbuOun M."/>
            <person name="Jones H."/>
            <person name="Stubberfield E."/>
            <person name="Gilson D."/>
            <person name="Shaw L.P."/>
            <person name="Hubbard A.T.M."/>
            <person name="Chau K.K."/>
            <person name="Sebra R."/>
            <person name="Peto T.E.A."/>
            <person name="Crook D.W."/>
            <person name="Read D.S."/>
            <person name="Gweon H.S."/>
            <person name="Walker A.S."/>
            <person name="Stoesser N."/>
            <person name="Smith R.P."/>
            <person name="Anjum M.F."/>
            <person name="On Behalf Of The Rehab Consortium."/>
        </authorList>
    </citation>
    <scope>NUCLEOTIDE SEQUENCE</scope>
    <source>
        <strain evidence="8">RHBSTW-00370</strain>
        <strain evidence="7">RHBSTW-00398</strain>
    </source>
</reference>
<evidence type="ECO:0000313" key="8">
    <source>
        <dbReference type="EMBL" id="QLV33383.1"/>
    </source>
</evidence>
<evidence type="ECO:0000313" key="7">
    <source>
        <dbReference type="EMBL" id="QLO16743.1"/>
    </source>
</evidence>
<evidence type="ECO:0000313" key="1">
    <source>
        <dbReference type="EMBL" id="EHT9939000.1"/>
    </source>
</evidence>
<reference evidence="1" key="6">
    <citation type="submission" date="2021-07" db="EMBL/GenBank/DDBJ databases">
        <authorList>
            <consortium name="Clinical and Environmental Microbiology Branch: Whole genome sequencing antimicrobial resistance pathogens in the healthcare setting"/>
        </authorList>
    </citation>
    <scope>NUCLEOTIDE SEQUENCE</scope>
    <source>
        <strain evidence="1">2021DK-00049</strain>
        <strain evidence="4">2023GN-00102</strain>
        <strain evidence="2">2023GN-00287</strain>
        <strain evidence="3">Whole organism</strain>
    </source>
</reference>
<reference evidence="5" key="5">
    <citation type="submission" date="2021-07" db="EMBL/GenBank/DDBJ databases">
        <authorList>
            <consortium name="NCBI Pathogen Detection Project"/>
        </authorList>
    </citation>
    <scope>NUCLEOTIDE SEQUENCE</scope>
    <source>
        <strain evidence="5">91871</strain>
    </source>
</reference>
<dbReference type="EMBL" id="ABKLER030000046">
    <property type="protein sequence ID" value="EMN4147921.1"/>
    <property type="molecule type" value="Genomic_DNA"/>
</dbReference>
<geneLocation type="plasmid" evidence="10">
    <name>prhbstw-00398_2</name>
</geneLocation>
<dbReference type="Pfam" id="PF14354">
    <property type="entry name" value="Lar_restr_allev"/>
    <property type="match status" value="1"/>
</dbReference>
<evidence type="ECO:0000313" key="2">
    <source>
        <dbReference type="EMBL" id="ELV3681860.1"/>
    </source>
</evidence>
<dbReference type="Proteomes" id="UP001169574">
    <property type="component" value="Unassembled WGS sequence"/>
</dbReference>
<name>A0A241QJW3_CITFR</name>
<dbReference type="EMBL" id="DAESCB010000023">
    <property type="protein sequence ID" value="HBH7044428.1"/>
    <property type="molecule type" value="Genomic_DNA"/>
</dbReference>
<geneLocation type="plasmid" evidence="7">
    <name>pRHBSTW-00398_2</name>
</geneLocation>
<dbReference type="Proteomes" id="UP000510650">
    <property type="component" value="Plasmid pRHBSTW-00398_2"/>
</dbReference>
<evidence type="ECO:0000313" key="6">
    <source>
        <dbReference type="EMBL" id="OYR01831.1"/>
    </source>
</evidence>
<dbReference type="AlphaFoldDB" id="A0A241QJW3"/>